<reference evidence="13 14" key="1">
    <citation type="submission" date="2017-11" db="EMBL/GenBank/DDBJ databases">
        <title>De novo assembly and phasing of dikaryotic genomes from two isolates of Puccinia coronata f. sp. avenae, the causal agent of oat crown rust.</title>
        <authorList>
            <person name="Miller M.E."/>
            <person name="Zhang Y."/>
            <person name="Omidvar V."/>
            <person name="Sperschneider J."/>
            <person name="Schwessinger B."/>
            <person name="Raley C."/>
            <person name="Palmer J.M."/>
            <person name="Garnica D."/>
            <person name="Upadhyaya N."/>
            <person name="Rathjen J."/>
            <person name="Taylor J.M."/>
            <person name="Park R.F."/>
            <person name="Dodds P.N."/>
            <person name="Hirsch C.D."/>
            <person name="Kianian S.F."/>
            <person name="Figueroa M."/>
        </authorList>
    </citation>
    <scope>NUCLEOTIDE SEQUENCE [LARGE SCALE GENOMIC DNA]</scope>
    <source>
        <strain evidence="11">12NC29</strain>
        <strain evidence="10">12SD80</strain>
    </source>
</reference>
<comment type="caution">
    <text evidence="11">The sequence shown here is derived from an EMBL/GenBank/DDBJ whole genome shotgun (WGS) entry which is preliminary data.</text>
</comment>
<evidence type="ECO:0000313" key="11">
    <source>
        <dbReference type="EMBL" id="PLW09696.1"/>
    </source>
</evidence>
<feature type="region of interest" description="Disordered" evidence="8">
    <location>
        <begin position="974"/>
        <end position="1136"/>
    </location>
</feature>
<evidence type="ECO:0000256" key="8">
    <source>
        <dbReference type="SAM" id="MobiDB-lite"/>
    </source>
</evidence>
<feature type="compositionally biased region" description="Polar residues" evidence="8">
    <location>
        <begin position="406"/>
        <end position="417"/>
    </location>
</feature>
<dbReference type="Pfam" id="PF03941">
    <property type="entry name" value="INCENP_ARK-bind"/>
    <property type="match status" value="1"/>
</dbReference>
<feature type="compositionally biased region" description="Polar residues" evidence="8">
    <location>
        <begin position="370"/>
        <end position="382"/>
    </location>
</feature>
<keyword evidence="4" id="KW-0963">Cytoplasm</keyword>
<feature type="compositionally biased region" description="Polar residues" evidence="8">
    <location>
        <begin position="1287"/>
        <end position="1305"/>
    </location>
</feature>
<feature type="region of interest" description="Disordered" evidence="8">
    <location>
        <begin position="556"/>
        <end position="610"/>
    </location>
</feature>
<feature type="compositionally biased region" description="Low complexity" evidence="8">
    <location>
        <begin position="1370"/>
        <end position="1390"/>
    </location>
</feature>
<keyword evidence="13" id="KW-1185">Reference proteome</keyword>
<dbReference type="PANTHER" id="PTHR13142:SF1">
    <property type="entry name" value="INNER CENTROMERE PROTEIN"/>
    <property type="match status" value="1"/>
</dbReference>
<dbReference type="OrthoDB" id="6123at2759"/>
<feature type="region of interest" description="Disordered" evidence="8">
    <location>
        <begin position="210"/>
        <end position="524"/>
    </location>
</feature>
<feature type="compositionally biased region" description="Polar residues" evidence="8">
    <location>
        <begin position="470"/>
        <end position="483"/>
    </location>
</feature>
<dbReference type="STRING" id="200324.A0A2N5S8Y7"/>
<dbReference type="GO" id="GO:0005634">
    <property type="term" value="C:nucleus"/>
    <property type="evidence" value="ECO:0007669"/>
    <property type="project" value="UniProtKB-SubCell"/>
</dbReference>
<evidence type="ECO:0000256" key="4">
    <source>
        <dbReference type="ARBA" id="ARBA00022490"/>
    </source>
</evidence>
<feature type="compositionally biased region" description="Low complexity" evidence="8">
    <location>
        <begin position="441"/>
        <end position="453"/>
    </location>
</feature>
<keyword evidence="6" id="KW-0206">Cytoskeleton</keyword>
<evidence type="ECO:0000313" key="14">
    <source>
        <dbReference type="Proteomes" id="UP000235392"/>
    </source>
</evidence>
<evidence type="ECO:0000313" key="13">
    <source>
        <dbReference type="Proteomes" id="UP000235388"/>
    </source>
</evidence>
<feature type="compositionally biased region" description="Basic and acidic residues" evidence="8">
    <location>
        <begin position="1173"/>
        <end position="1229"/>
    </location>
</feature>
<feature type="compositionally biased region" description="Basic and acidic residues" evidence="8">
    <location>
        <begin position="355"/>
        <end position="366"/>
    </location>
</feature>
<dbReference type="PANTHER" id="PTHR13142">
    <property type="entry name" value="INNER CENTROMERE PROTEIN"/>
    <property type="match status" value="1"/>
</dbReference>
<feature type="compositionally biased region" description="Acidic residues" evidence="8">
    <location>
        <begin position="1403"/>
        <end position="1421"/>
    </location>
</feature>
<feature type="compositionally biased region" description="Low complexity" evidence="8">
    <location>
        <begin position="495"/>
        <end position="510"/>
    </location>
</feature>
<evidence type="ECO:0000313" key="12">
    <source>
        <dbReference type="EMBL" id="PLW34427.1"/>
    </source>
</evidence>
<evidence type="ECO:0000256" key="1">
    <source>
        <dbReference type="ARBA" id="ARBA00004123"/>
    </source>
</evidence>
<protein>
    <recommendedName>
        <fullName evidence="9">Inner centromere protein ARK-binding domain-containing protein</fullName>
    </recommendedName>
</protein>
<dbReference type="Proteomes" id="UP000235388">
    <property type="component" value="Unassembled WGS sequence"/>
</dbReference>
<evidence type="ECO:0000313" key="10">
    <source>
        <dbReference type="EMBL" id="PLW08230.1"/>
    </source>
</evidence>
<feature type="compositionally biased region" description="Basic and acidic residues" evidence="8">
    <location>
        <begin position="882"/>
        <end position="903"/>
    </location>
</feature>
<feature type="region of interest" description="Disordered" evidence="8">
    <location>
        <begin position="1151"/>
        <end position="1436"/>
    </location>
</feature>
<organism evidence="11 13">
    <name type="scientific">Puccinia coronata f. sp. avenae</name>
    <dbReference type="NCBI Taxonomy" id="200324"/>
    <lineage>
        <taxon>Eukaryota</taxon>
        <taxon>Fungi</taxon>
        <taxon>Dikarya</taxon>
        <taxon>Basidiomycota</taxon>
        <taxon>Pucciniomycotina</taxon>
        <taxon>Pucciniomycetes</taxon>
        <taxon>Pucciniales</taxon>
        <taxon>Pucciniaceae</taxon>
        <taxon>Puccinia</taxon>
    </lineage>
</organism>
<feature type="region of interest" description="Disordered" evidence="8">
    <location>
        <begin position="857"/>
        <end position="919"/>
    </location>
</feature>
<dbReference type="GO" id="GO:0007059">
    <property type="term" value="P:chromosome segregation"/>
    <property type="evidence" value="ECO:0007669"/>
    <property type="project" value="UniProtKB-KW"/>
</dbReference>
<feature type="compositionally biased region" description="Polar residues" evidence="8">
    <location>
        <begin position="425"/>
        <end position="434"/>
    </location>
</feature>
<feature type="domain" description="Inner centromere protein ARK-binding" evidence="9">
    <location>
        <begin position="1410"/>
        <end position="1468"/>
    </location>
</feature>
<feature type="compositionally biased region" description="Acidic residues" evidence="8">
    <location>
        <begin position="1053"/>
        <end position="1078"/>
    </location>
</feature>
<dbReference type="EMBL" id="PGCI01001078">
    <property type="protein sequence ID" value="PLW08230.1"/>
    <property type="molecule type" value="Genomic_DNA"/>
</dbReference>
<accession>A0A2N5S8Y7</accession>
<feature type="compositionally biased region" description="Low complexity" evidence="8">
    <location>
        <begin position="307"/>
        <end position="331"/>
    </location>
</feature>
<evidence type="ECO:0000256" key="3">
    <source>
        <dbReference type="ARBA" id="ARBA00010042"/>
    </source>
</evidence>
<feature type="compositionally biased region" description="Polar residues" evidence="8">
    <location>
        <begin position="1239"/>
        <end position="1252"/>
    </location>
</feature>
<feature type="region of interest" description="Disordered" evidence="8">
    <location>
        <begin position="814"/>
        <end position="837"/>
    </location>
</feature>
<sequence length="1513" mass="164048">MNPPNTTAPSIPDDIRLKCSYYASEIKTQVNSLFQEQHKWLDDHLNEIKETLDKVTEKKAGTRAVMAGIIKTPSRKRTKRISKNISKSDHVGLDASGNSSSVLPLSELKRSQLNMNSQEVQDIINQQLEKERKEIELRLQKELSLLDHQYESPVKKNAASSTLISADIAKPHPPPFWNPVESLLSSKVTSTSSLSGPIKHTDENIFSLSSSSNNKANHSEPLIKCLGPYSPGESELDQDGPSHETDPDDAFAAAGHELSAIQEGEEEDDHHLAEPLPSLPKSLASNQSTKDILPSVQPKSHLRKVNSVSTAPSPAKPATPATEPTTTSTLPNRQPTTPLPKPQSPHRQHVTTHVENLDARVEDSHRPALSSDSPSVPETNSVDAGGFDSDHVPPRAPHSGKAPDINNLSGDISQGATPNAFDVPTSENRTTTVPLDSHRQNSTATSTFNNASSDVVNIRLTPEHPAIDSPEQTTSLPSNLDQGQGNGLERTEVLTSSTATTSIPTTTPTIKQEFDQNAQQPSLQEAPHSLIPKQSHVDTVVEIPLSDNPSSLRNNLYASIGSSHSDKQVDHTTRTPGEPTTSNLFTPGNPRAAVLQSPHSQWSSKPSGAMWTQHKPYKTPATISNLGAASQVDRTDRIKGTLSGSPFEDYSKPLNLLSNLQSTVVQQSLVSSTPLASSLTQPIPITNSQTQHPRQSGLKRTSTDAGFNHTSDAHDAKMSRSHTPGMMHIRQSTAGGTARKGMEDLKSRLSKIQRESAMHERVHHHPSSSSVDAPLGVIPRTSLVTHTSAPSFSKATPTLNSSASAVSTTKTFPITHPVAGEQLDRDRTTEIPNTSQPVHIDFSMPVELSTSSKVHKTVQPSTEPINLPRHATAVDASTSSKMCHEDLPAESRGAHSSEAETRIPQKRTSSSSSVSSMVAAHEAKTKNLVAQVPVAPLTTVDPGNGLLLSSSEVPSVPPTTRIESKHLAFLKGAIETSTSPPPSKVLDKSRSPPPSNTDCPSNRPVESEHSHPEAHAESDNEEGEDYRSVASSKLSEPNGMNDEHENDNASSQGDEDDEKHSESEDEASNDDDVYEEPSVEIVRPKANQIFNHSDHEQDTRNQQELNENDPRHALQSDVVKTPRNVPATPSSPMSNGLMGVFRAGAVLASSWTASKAKPERPELKSLQLAAAAAKKEQDDRDRKATLKEERRLLAVEKRQAEEKTKAENEKKARMAEVEKKKQEREDAMKARSTFKVKVPSSNAPPGSRQASMTGDAAKKRKMENDSHRTVEPKKTKAPQPVEGHSKIPSSAQKAPTSSYLPTRTAPTAPGSAMKTAPGSAIKATGSKSQQVGGSSTHTKQGTQAKTNLPSRPVSQLSQHSGFPKSAATPQQNASQSSHSNANNASKNAQAKGKKREEQKVVEDEYIELPDIDSEYSDDDESEHERKEAKLPDWAQSPALREALANQRKVNPDDVFGGTIPAPRMDEIFRGRTSKFRHRTSSANWTGADQLTAMEEAEYAKRMGYHNKKRSAKR</sequence>
<evidence type="ECO:0000259" key="9">
    <source>
        <dbReference type="Pfam" id="PF03941"/>
    </source>
</evidence>
<name>A0A2N5S8Y7_9BASI</name>
<feature type="compositionally biased region" description="Polar residues" evidence="8">
    <location>
        <begin position="1325"/>
        <end position="1360"/>
    </location>
</feature>
<feature type="compositionally biased region" description="Polar residues" evidence="8">
    <location>
        <begin position="681"/>
        <end position="710"/>
    </location>
</feature>
<dbReference type="EMBL" id="PGCJ01001092">
    <property type="protein sequence ID" value="PLW09696.1"/>
    <property type="molecule type" value="Genomic_DNA"/>
</dbReference>
<comment type="subcellular location">
    <subcellularLocation>
        <location evidence="2">Cytoplasm</location>
        <location evidence="2">Cytoskeleton</location>
        <location evidence="2">Spindle</location>
    </subcellularLocation>
    <subcellularLocation>
        <location evidence="1">Nucleus</location>
    </subcellularLocation>
</comment>
<proteinExistence type="inferred from homology"/>
<evidence type="ECO:0000256" key="7">
    <source>
        <dbReference type="ARBA" id="ARBA00023242"/>
    </source>
</evidence>
<gene>
    <name evidence="12" type="ORF">PCANC_20201</name>
    <name evidence="11" type="ORF">PCANC_20732</name>
    <name evidence="10" type="ORF">PCASD_22062</name>
</gene>
<evidence type="ECO:0000256" key="5">
    <source>
        <dbReference type="ARBA" id="ARBA00022829"/>
    </source>
</evidence>
<feature type="compositionally biased region" description="Basic and acidic residues" evidence="8">
    <location>
        <begin position="1262"/>
        <end position="1274"/>
    </location>
</feature>
<dbReference type="InterPro" id="IPR005635">
    <property type="entry name" value="Inner_centromere_prot_ARK-bd"/>
</dbReference>
<dbReference type="Proteomes" id="UP000235392">
    <property type="component" value="Unassembled WGS sequence"/>
</dbReference>
<comment type="similarity">
    <text evidence="3">Belongs to the INCENP family.</text>
</comment>
<evidence type="ECO:0000256" key="2">
    <source>
        <dbReference type="ARBA" id="ARBA00004186"/>
    </source>
</evidence>
<feature type="region of interest" description="Disordered" evidence="8">
    <location>
        <begin position="681"/>
        <end position="720"/>
    </location>
</feature>
<dbReference type="EMBL" id="PGCJ01000277">
    <property type="protein sequence ID" value="PLW34427.1"/>
    <property type="molecule type" value="Genomic_DNA"/>
</dbReference>
<feature type="compositionally biased region" description="Basic and acidic residues" evidence="8">
    <location>
        <begin position="1092"/>
        <end position="1101"/>
    </location>
</feature>
<feature type="compositionally biased region" description="Basic and acidic residues" evidence="8">
    <location>
        <begin position="564"/>
        <end position="573"/>
    </location>
</feature>
<feature type="compositionally biased region" description="Polar residues" evidence="8">
    <location>
        <begin position="574"/>
        <end position="586"/>
    </location>
</feature>
<keyword evidence="5" id="KW-0159">Chromosome partition</keyword>
<feature type="region of interest" description="Disordered" evidence="8">
    <location>
        <begin position="756"/>
        <end position="775"/>
    </location>
</feature>
<feature type="compositionally biased region" description="Polar residues" evidence="8">
    <location>
        <begin position="597"/>
        <end position="606"/>
    </location>
</feature>
<dbReference type="GO" id="GO:0005819">
    <property type="term" value="C:spindle"/>
    <property type="evidence" value="ECO:0007669"/>
    <property type="project" value="UniProtKB-SubCell"/>
</dbReference>
<evidence type="ECO:0000256" key="6">
    <source>
        <dbReference type="ARBA" id="ARBA00023212"/>
    </source>
</evidence>
<feature type="compositionally biased region" description="Basic and acidic residues" evidence="8">
    <location>
        <begin position="1005"/>
        <end position="1018"/>
    </location>
</feature>
<keyword evidence="7" id="KW-0539">Nucleus</keyword>